<dbReference type="AlphaFoldDB" id="A0A0C2R8K0"/>
<dbReference type="Proteomes" id="UP000031950">
    <property type="component" value="Unassembled WGS sequence"/>
</dbReference>
<name>A0A0C2R8K0_9BACL</name>
<evidence type="ECO:0000313" key="1">
    <source>
        <dbReference type="EMBL" id="KIL46545.1"/>
    </source>
</evidence>
<keyword evidence="2" id="KW-1185">Reference proteome</keyword>
<accession>A0A0C2R8K0</accession>
<comment type="caution">
    <text evidence="1">The sequence shown here is derived from an EMBL/GenBank/DDBJ whole genome shotgun (WGS) entry which is preliminary data.</text>
</comment>
<organism evidence="1 2">
    <name type="scientific">Jeotgalibacillus alimentarius</name>
    <dbReference type="NCBI Taxonomy" id="135826"/>
    <lineage>
        <taxon>Bacteria</taxon>
        <taxon>Bacillati</taxon>
        <taxon>Bacillota</taxon>
        <taxon>Bacilli</taxon>
        <taxon>Bacillales</taxon>
        <taxon>Caryophanaceae</taxon>
        <taxon>Jeotgalibacillus</taxon>
    </lineage>
</organism>
<gene>
    <name evidence="1" type="ORF">KP77_26720</name>
</gene>
<evidence type="ECO:0000313" key="2">
    <source>
        <dbReference type="Proteomes" id="UP000031950"/>
    </source>
</evidence>
<reference evidence="1 2" key="1">
    <citation type="submission" date="2015-01" db="EMBL/GenBank/DDBJ databases">
        <title>Genome sequence of Jeotgalibacillus alimentarius.</title>
        <authorList>
            <person name="Goh K.M."/>
            <person name="Chan K.-G."/>
            <person name="Yaakop A.S."/>
            <person name="Ee R."/>
            <person name="Gan H.M."/>
            <person name="Chan C.S."/>
        </authorList>
    </citation>
    <scope>NUCLEOTIDE SEQUENCE [LARGE SCALE GENOMIC DNA]</scope>
    <source>
        <strain evidence="1 2">YKJ-13</strain>
    </source>
</reference>
<dbReference type="EMBL" id="JXRQ01000025">
    <property type="protein sequence ID" value="KIL46545.1"/>
    <property type="molecule type" value="Genomic_DNA"/>
</dbReference>
<sequence>MIVREGHISQIEGLDVRIDCHIPLAKCFFIPQIKNPPPSPGSESILMFDS</sequence>
<proteinExistence type="predicted"/>
<protein>
    <submittedName>
        <fullName evidence="1">Uncharacterized protein</fullName>
    </submittedName>
</protein>